<reference evidence="1 2" key="1">
    <citation type="journal article" date="2021" name="Elife">
        <title>Chloroplast acquisition without the gene transfer in kleptoplastic sea slugs, Plakobranchus ocellatus.</title>
        <authorList>
            <person name="Maeda T."/>
            <person name="Takahashi S."/>
            <person name="Yoshida T."/>
            <person name="Shimamura S."/>
            <person name="Takaki Y."/>
            <person name="Nagai Y."/>
            <person name="Toyoda A."/>
            <person name="Suzuki Y."/>
            <person name="Arimoto A."/>
            <person name="Ishii H."/>
            <person name="Satoh N."/>
            <person name="Nishiyama T."/>
            <person name="Hasebe M."/>
            <person name="Maruyama T."/>
            <person name="Minagawa J."/>
            <person name="Obokata J."/>
            <person name="Shigenobu S."/>
        </authorList>
    </citation>
    <scope>NUCLEOTIDE SEQUENCE [LARGE SCALE GENOMIC DNA]</scope>
</reference>
<name>A0AAV4CI06_9GAST</name>
<organism evidence="1 2">
    <name type="scientific">Plakobranchus ocellatus</name>
    <dbReference type="NCBI Taxonomy" id="259542"/>
    <lineage>
        <taxon>Eukaryota</taxon>
        <taxon>Metazoa</taxon>
        <taxon>Spiralia</taxon>
        <taxon>Lophotrochozoa</taxon>
        <taxon>Mollusca</taxon>
        <taxon>Gastropoda</taxon>
        <taxon>Heterobranchia</taxon>
        <taxon>Euthyneura</taxon>
        <taxon>Panpulmonata</taxon>
        <taxon>Sacoglossa</taxon>
        <taxon>Placobranchoidea</taxon>
        <taxon>Plakobranchidae</taxon>
        <taxon>Plakobranchus</taxon>
    </lineage>
</organism>
<dbReference type="AlphaFoldDB" id="A0AAV4CI06"/>
<dbReference type="EMBL" id="BLXT01006630">
    <property type="protein sequence ID" value="GFO32481.1"/>
    <property type="molecule type" value="Genomic_DNA"/>
</dbReference>
<keyword evidence="2" id="KW-1185">Reference proteome</keyword>
<gene>
    <name evidence="1" type="ORF">PoB_005898600</name>
</gene>
<dbReference type="Proteomes" id="UP000735302">
    <property type="component" value="Unassembled WGS sequence"/>
</dbReference>
<evidence type="ECO:0000313" key="2">
    <source>
        <dbReference type="Proteomes" id="UP000735302"/>
    </source>
</evidence>
<evidence type="ECO:0000313" key="1">
    <source>
        <dbReference type="EMBL" id="GFO32481.1"/>
    </source>
</evidence>
<proteinExistence type="predicted"/>
<comment type="caution">
    <text evidence="1">The sequence shown here is derived from an EMBL/GenBank/DDBJ whole genome shotgun (WGS) entry which is preliminary data.</text>
</comment>
<sequence length="74" mass="8130">METKQINSSPRNLDQLSRQRDRLLAEMMTYDSGTIDLSACTATQPGRVSLDGTCFAELLNGPNPKSQTFLLPAN</sequence>
<protein>
    <submittedName>
        <fullName evidence="1">Uncharacterized protein</fullName>
    </submittedName>
</protein>
<accession>A0AAV4CI06</accession>